<evidence type="ECO:0000259" key="9">
    <source>
        <dbReference type="PROSITE" id="PS51755"/>
    </source>
</evidence>
<keyword evidence="5" id="KW-0804">Transcription</keyword>
<dbReference type="PROSITE" id="PS51755">
    <property type="entry name" value="OMPR_PHOB"/>
    <property type="match status" value="1"/>
</dbReference>
<dbReference type="InterPro" id="IPR011006">
    <property type="entry name" value="CheY-like_superfamily"/>
</dbReference>
<feature type="domain" description="Response regulatory" evidence="8">
    <location>
        <begin position="6"/>
        <end position="119"/>
    </location>
</feature>
<dbReference type="InterPro" id="IPR016032">
    <property type="entry name" value="Sig_transdc_resp-reg_C-effctor"/>
</dbReference>
<dbReference type="RefSeq" id="WP_072325389.1">
    <property type="nucleotide sequence ID" value="NZ_FPJW01000003.1"/>
</dbReference>
<evidence type="ECO:0000256" key="5">
    <source>
        <dbReference type="ARBA" id="ARBA00023163"/>
    </source>
</evidence>
<dbReference type="CDD" id="cd00383">
    <property type="entry name" value="trans_reg_C"/>
    <property type="match status" value="1"/>
</dbReference>
<dbReference type="InterPro" id="IPR001867">
    <property type="entry name" value="OmpR/PhoB-type_DNA-bd"/>
</dbReference>
<dbReference type="InterPro" id="IPR036388">
    <property type="entry name" value="WH-like_DNA-bd_sf"/>
</dbReference>
<dbReference type="Pfam" id="PF00486">
    <property type="entry name" value="Trans_reg_C"/>
    <property type="match status" value="1"/>
</dbReference>
<evidence type="ECO:0000313" key="11">
    <source>
        <dbReference type="Proteomes" id="UP000182350"/>
    </source>
</evidence>
<feature type="modified residue" description="4-aspartylphosphate" evidence="6">
    <location>
        <position position="55"/>
    </location>
</feature>
<keyword evidence="4 7" id="KW-0238">DNA-binding</keyword>
<dbReference type="OrthoDB" id="6116949at2"/>
<keyword evidence="3" id="KW-0805">Transcription regulation</keyword>
<dbReference type="SUPFAM" id="SSF52172">
    <property type="entry name" value="CheY-like"/>
    <property type="match status" value="1"/>
</dbReference>
<dbReference type="PANTHER" id="PTHR48111:SF4">
    <property type="entry name" value="DNA-BINDING DUAL TRANSCRIPTIONAL REGULATOR OMPR"/>
    <property type="match status" value="1"/>
</dbReference>
<dbReference type="Gene3D" id="1.10.10.10">
    <property type="entry name" value="Winged helix-like DNA-binding domain superfamily/Winged helix DNA-binding domain"/>
    <property type="match status" value="1"/>
</dbReference>
<evidence type="ECO:0000256" key="3">
    <source>
        <dbReference type="ARBA" id="ARBA00023015"/>
    </source>
</evidence>
<reference evidence="10 11" key="1">
    <citation type="submission" date="2016-11" db="EMBL/GenBank/DDBJ databases">
        <authorList>
            <person name="Jaros S."/>
            <person name="Januszkiewicz K."/>
            <person name="Wedrychowicz H."/>
        </authorList>
    </citation>
    <scope>NUCLEOTIDE SEQUENCE [LARGE SCALE GENOMIC DNA]</scope>
    <source>
        <strain evidence="10 11">DSM 21637</strain>
    </source>
</reference>
<organism evidence="10 11">
    <name type="scientific">Marinospirillum alkaliphilum DSM 21637</name>
    <dbReference type="NCBI Taxonomy" id="1122209"/>
    <lineage>
        <taxon>Bacteria</taxon>
        <taxon>Pseudomonadati</taxon>
        <taxon>Pseudomonadota</taxon>
        <taxon>Gammaproteobacteria</taxon>
        <taxon>Oceanospirillales</taxon>
        <taxon>Oceanospirillaceae</taxon>
        <taxon>Marinospirillum</taxon>
    </lineage>
</organism>
<dbReference type="AlphaFoldDB" id="A0A1K1VXP5"/>
<gene>
    <name evidence="10" type="ORF">SAMN02745752_01140</name>
</gene>
<dbReference type="GO" id="GO:0000976">
    <property type="term" value="F:transcription cis-regulatory region binding"/>
    <property type="evidence" value="ECO:0007669"/>
    <property type="project" value="TreeGrafter"/>
</dbReference>
<evidence type="ECO:0000259" key="8">
    <source>
        <dbReference type="PROSITE" id="PS50110"/>
    </source>
</evidence>
<feature type="DNA-binding region" description="OmpR/PhoB-type" evidence="7">
    <location>
        <begin position="135"/>
        <end position="231"/>
    </location>
</feature>
<evidence type="ECO:0000256" key="4">
    <source>
        <dbReference type="ARBA" id="ARBA00023125"/>
    </source>
</evidence>
<dbReference type="SMART" id="SM00862">
    <property type="entry name" value="Trans_reg_C"/>
    <property type="match status" value="1"/>
</dbReference>
<dbReference type="PANTHER" id="PTHR48111">
    <property type="entry name" value="REGULATOR OF RPOS"/>
    <property type="match status" value="1"/>
</dbReference>
<keyword evidence="11" id="KW-1185">Reference proteome</keyword>
<name>A0A1K1VXP5_9GAMM</name>
<dbReference type="GO" id="GO:0005829">
    <property type="term" value="C:cytosol"/>
    <property type="evidence" value="ECO:0007669"/>
    <property type="project" value="TreeGrafter"/>
</dbReference>
<dbReference type="EMBL" id="FPJW01000003">
    <property type="protein sequence ID" value="SFX29888.1"/>
    <property type="molecule type" value="Genomic_DNA"/>
</dbReference>
<dbReference type="Gene3D" id="3.40.50.2300">
    <property type="match status" value="1"/>
</dbReference>
<proteinExistence type="predicted"/>
<sequence length="243" mass="28160">MPSNFRIMIVEDDATLRSVMVDIFKMQGFEVFDSEGVDEFFNIWRQQQFDLVLLDLNLMDEDGLVLLRKLRMQSDVPLFVVSGRTDRETRLAALEMGADDYVMKPFDTRELVMRVQNFLQRFSRVQGEKKESQSQQHWEFGDWTLSESSKTLTHTDGREIYLTRSEFKILLALVRAGGSVLSKMQLMDVVDKGQYETTAETIAVLIHRIRRKMDDKKIIQTISGFGYRIRTGAEQQDAVQQVG</sequence>
<dbReference type="PROSITE" id="PS50110">
    <property type="entry name" value="RESPONSE_REGULATORY"/>
    <property type="match status" value="1"/>
</dbReference>
<dbReference type="GO" id="GO:0006355">
    <property type="term" value="P:regulation of DNA-templated transcription"/>
    <property type="evidence" value="ECO:0007669"/>
    <property type="project" value="InterPro"/>
</dbReference>
<protein>
    <submittedName>
        <fullName evidence="10">Two-component system, OmpR family, torCAD operon response regulator TorR</fullName>
    </submittedName>
</protein>
<evidence type="ECO:0000256" key="7">
    <source>
        <dbReference type="PROSITE-ProRule" id="PRU01091"/>
    </source>
</evidence>
<keyword evidence="1 6" id="KW-0597">Phosphoprotein</keyword>
<dbReference type="Proteomes" id="UP000182350">
    <property type="component" value="Unassembled WGS sequence"/>
</dbReference>
<dbReference type="InterPro" id="IPR001789">
    <property type="entry name" value="Sig_transdc_resp-reg_receiver"/>
</dbReference>
<dbReference type="STRING" id="1122209.SAMN02745752_01140"/>
<accession>A0A1K1VXP5</accession>
<evidence type="ECO:0000256" key="6">
    <source>
        <dbReference type="PROSITE-ProRule" id="PRU00169"/>
    </source>
</evidence>
<dbReference type="GO" id="GO:0032993">
    <property type="term" value="C:protein-DNA complex"/>
    <property type="evidence" value="ECO:0007669"/>
    <property type="project" value="TreeGrafter"/>
</dbReference>
<dbReference type="Pfam" id="PF00072">
    <property type="entry name" value="Response_reg"/>
    <property type="match status" value="1"/>
</dbReference>
<feature type="domain" description="OmpR/PhoB-type" evidence="9">
    <location>
        <begin position="135"/>
        <end position="231"/>
    </location>
</feature>
<evidence type="ECO:0000256" key="2">
    <source>
        <dbReference type="ARBA" id="ARBA00023012"/>
    </source>
</evidence>
<dbReference type="InterPro" id="IPR039420">
    <property type="entry name" value="WalR-like"/>
</dbReference>
<evidence type="ECO:0000313" key="10">
    <source>
        <dbReference type="EMBL" id="SFX29888.1"/>
    </source>
</evidence>
<keyword evidence="2" id="KW-0902">Two-component regulatory system</keyword>
<dbReference type="SUPFAM" id="SSF46894">
    <property type="entry name" value="C-terminal effector domain of the bipartite response regulators"/>
    <property type="match status" value="1"/>
</dbReference>
<evidence type="ECO:0000256" key="1">
    <source>
        <dbReference type="ARBA" id="ARBA00022553"/>
    </source>
</evidence>
<dbReference type="SMART" id="SM00448">
    <property type="entry name" value="REC"/>
    <property type="match status" value="1"/>
</dbReference>
<dbReference type="GO" id="GO:0000156">
    <property type="term" value="F:phosphorelay response regulator activity"/>
    <property type="evidence" value="ECO:0007669"/>
    <property type="project" value="TreeGrafter"/>
</dbReference>